<dbReference type="PROSITE" id="PS50244">
    <property type="entry name" value="S5A_REDUCTASE"/>
    <property type="match status" value="1"/>
</dbReference>
<feature type="transmembrane region" description="Helical" evidence="1">
    <location>
        <begin position="121"/>
        <end position="139"/>
    </location>
</feature>
<dbReference type="OrthoDB" id="67965at2759"/>
<dbReference type="Pfam" id="PF06966">
    <property type="entry name" value="DUF1295"/>
    <property type="match status" value="1"/>
</dbReference>
<sequence length="247" mass="27802">METVYTSAVIPLSQWLLFDSLGGPRPFPARHMINLQKGGTLVFVLTLMVYYDNWSWTAHVYLANHGVYGLIWLLKDMTVPDTVWMKHPTILSQAIIYAALGLYWAAGYIVVAHRVDASPSLATLCIMMNTLGSVLMIATDTQKYFTLKFKKGLISDGWLTWSRNTNYLGEMMIYLSFALLANHWAPYTWLALIWSILFMSNMVAKDISLRKKEGGPEYVQKAGFLLPNIIGWAVNFNAPPPKAAKAS</sequence>
<evidence type="ECO:0000256" key="1">
    <source>
        <dbReference type="SAM" id="Phobius"/>
    </source>
</evidence>
<reference evidence="3 4" key="1">
    <citation type="submission" date="2019-03" db="EMBL/GenBank/DDBJ databases">
        <authorList>
            <person name="Gaulin E."/>
            <person name="Dumas B."/>
        </authorList>
    </citation>
    <scope>NUCLEOTIDE SEQUENCE [LARGE SCALE GENOMIC DNA]</scope>
    <source>
        <strain evidence="3">CBS 568.67</strain>
    </source>
</reference>
<reference evidence="2" key="2">
    <citation type="submission" date="2019-06" db="EMBL/GenBank/DDBJ databases">
        <title>Genomics analysis of Aphanomyces spp. identifies a new class of oomycete effector associated with host adaptation.</title>
        <authorList>
            <person name="Gaulin E."/>
        </authorList>
    </citation>
    <scope>NUCLEOTIDE SEQUENCE</scope>
    <source>
        <strain evidence="2">CBS 578.67</strain>
    </source>
</reference>
<organism evidence="3 4">
    <name type="scientific">Aphanomyces stellatus</name>
    <dbReference type="NCBI Taxonomy" id="120398"/>
    <lineage>
        <taxon>Eukaryota</taxon>
        <taxon>Sar</taxon>
        <taxon>Stramenopiles</taxon>
        <taxon>Oomycota</taxon>
        <taxon>Saprolegniomycetes</taxon>
        <taxon>Saprolegniales</taxon>
        <taxon>Verrucalvaceae</taxon>
        <taxon>Aphanomyces</taxon>
    </lineage>
</organism>
<dbReference type="EMBL" id="CAADRA010002228">
    <property type="protein sequence ID" value="VFT82871.1"/>
    <property type="molecule type" value="Genomic_DNA"/>
</dbReference>
<keyword evidence="4" id="KW-1185">Reference proteome</keyword>
<accession>A0A485KH95</accession>
<name>A0A485KH95_9STRA</name>
<keyword evidence="1" id="KW-0812">Transmembrane</keyword>
<dbReference type="InterPro" id="IPR010721">
    <property type="entry name" value="UstE-like"/>
</dbReference>
<evidence type="ECO:0000313" key="3">
    <source>
        <dbReference type="EMBL" id="VFT82871.1"/>
    </source>
</evidence>
<dbReference type="AlphaFoldDB" id="A0A485KH95"/>
<evidence type="ECO:0000313" key="4">
    <source>
        <dbReference type="Proteomes" id="UP000332933"/>
    </source>
</evidence>
<dbReference type="EMBL" id="VJMH01002226">
    <property type="protein sequence ID" value="KAF0709623.1"/>
    <property type="molecule type" value="Genomic_DNA"/>
</dbReference>
<feature type="transmembrane region" description="Helical" evidence="1">
    <location>
        <begin position="94"/>
        <end position="115"/>
    </location>
</feature>
<evidence type="ECO:0000313" key="2">
    <source>
        <dbReference type="EMBL" id="KAF0709623.1"/>
    </source>
</evidence>
<feature type="transmembrane region" description="Helical" evidence="1">
    <location>
        <begin position="187"/>
        <end position="204"/>
    </location>
</feature>
<protein>
    <submittedName>
        <fullName evidence="3">Aste57867_5848 protein</fullName>
    </submittedName>
</protein>
<proteinExistence type="predicted"/>
<dbReference type="Gene3D" id="1.20.120.1630">
    <property type="match status" value="1"/>
</dbReference>
<keyword evidence="1" id="KW-0472">Membrane</keyword>
<keyword evidence="1" id="KW-1133">Transmembrane helix</keyword>
<gene>
    <name evidence="3" type="primary">Aste57867_5848</name>
    <name evidence="2" type="ORF">As57867_005834</name>
    <name evidence="3" type="ORF">ASTE57867_5848</name>
</gene>
<dbReference type="Proteomes" id="UP000332933">
    <property type="component" value="Unassembled WGS sequence"/>
</dbReference>